<evidence type="ECO:0000256" key="6">
    <source>
        <dbReference type="ARBA" id="ARBA00022691"/>
    </source>
</evidence>
<evidence type="ECO:0000313" key="11">
    <source>
        <dbReference type="EMBL" id="RHK06843.1"/>
    </source>
</evidence>
<dbReference type="FunFam" id="3.40.1010.10:FF:000001">
    <property type="entry name" value="Siroheme synthase"/>
    <property type="match status" value="1"/>
</dbReference>
<dbReference type="CDD" id="cd11642">
    <property type="entry name" value="SUMT"/>
    <property type="match status" value="1"/>
</dbReference>
<proteinExistence type="inferred from homology"/>
<dbReference type="Pfam" id="PF02602">
    <property type="entry name" value="HEM4"/>
    <property type="match status" value="1"/>
</dbReference>
<evidence type="ECO:0000313" key="12">
    <source>
        <dbReference type="Proteomes" id="UP000286288"/>
    </source>
</evidence>
<dbReference type="EMBL" id="QRMZ01000007">
    <property type="protein sequence ID" value="RHK06843.1"/>
    <property type="molecule type" value="Genomic_DNA"/>
</dbReference>
<evidence type="ECO:0000256" key="2">
    <source>
        <dbReference type="ARBA" id="ARBA00012162"/>
    </source>
</evidence>
<sequence>MVGKVVLIGCGIGDPELLTIKAKRKIQEADVIIYDRLVNPAILNLAKAGSKKIDVGKKPNHHPVPQEEIEALLVLYAQQGKLAVRLKSGDPYVFGRGGEEGRRLEQAGISMEVVPGVTSAIAGLAYAGIPITHRDHAASFHVYTGHLKSPETALDWRVIAQNEGTLVFLMGMSELLTITDSLIIHGKRPDTPAAIVQWAGRSMQKTVTGTLANIAQKAQKAELVPPSLIVIGEVTSEREVLNFYEKRPLFGVTIAMPYTEKKQLYAELTDLGAEVIEDAAPQVFLNSLHLDWSHLKRVVFFEKESVDVFIESMRKDQIDWRFLSGVMIEAVGHHTRLTCEKHGILPNKNYESRELFIKTVADEQEKAVYLGSLATKETLPATCAESFLVSHTEDYSFDVEAWFASDFLFFPHSKSARAFLASLKKEQLETLSEKQIIVMGEMTASVFQAQGISVFKAKRPTAEAVQELLMERKSQNEEGNNHR</sequence>
<dbReference type="Gene3D" id="3.40.1010.10">
    <property type="entry name" value="Cobalt-precorrin-4 Transmethylase, Domain 1"/>
    <property type="match status" value="1"/>
</dbReference>
<evidence type="ECO:0000256" key="7">
    <source>
        <dbReference type="ARBA" id="ARBA00023244"/>
    </source>
</evidence>
<keyword evidence="4 11" id="KW-0489">Methyltransferase</keyword>
<keyword evidence="7" id="KW-0627">Porphyrin biosynthesis</keyword>
<evidence type="ECO:0000256" key="1">
    <source>
        <dbReference type="ARBA" id="ARBA00005879"/>
    </source>
</evidence>
<dbReference type="Gene3D" id="3.40.50.10090">
    <property type="match status" value="1"/>
</dbReference>
<evidence type="ECO:0000259" key="9">
    <source>
        <dbReference type="Pfam" id="PF00590"/>
    </source>
</evidence>
<evidence type="ECO:0000256" key="3">
    <source>
        <dbReference type="ARBA" id="ARBA00018323"/>
    </source>
</evidence>
<dbReference type="Pfam" id="PF00590">
    <property type="entry name" value="TP_methylase"/>
    <property type="match status" value="1"/>
</dbReference>
<dbReference type="SUPFAM" id="SSF53790">
    <property type="entry name" value="Tetrapyrrole methylase"/>
    <property type="match status" value="1"/>
</dbReference>
<dbReference type="EC" id="2.1.1.107" evidence="2"/>
<dbReference type="Proteomes" id="UP000286288">
    <property type="component" value="Unassembled WGS sequence"/>
</dbReference>
<reference evidence="11 12" key="1">
    <citation type="submission" date="2018-08" db="EMBL/GenBank/DDBJ databases">
        <title>A genome reference for cultivated species of the human gut microbiota.</title>
        <authorList>
            <person name="Zou Y."/>
            <person name="Xue W."/>
            <person name="Luo G."/>
        </authorList>
    </citation>
    <scope>NUCLEOTIDE SEQUENCE [LARGE SCALE GENOMIC DNA]</scope>
    <source>
        <strain evidence="11 12">AF48-16</strain>
    </source>
</reference>
<dbReference type="GO" id="GO:0032259">
    <property type="term" value="P:methylation"/>
    <property type="evidence" value="ECO:0007669"/>
    <property type="project" value="UniProtKB-KW"/>
</dbReference>
<dbReference type="InterPro" id="IPR036108">
    <property type="entry name" value="4pyrrol_syn_uPrphyn_synt_sf"/>
</dbReference>
<dbReference type="NCBIfam" id="TIGR01469">
    <property type="entry name" value="cobA_cysG_Cterm"/>
    <property type="match status" value="1"/>
</dbReference>
<dbReference type="InterPro" id="IPR014777">
    <property type="entry name" value="4pyrrole_Mease_sub1"/>
</dbReference>
<dbReference type="NCBIfam" id="NF004790">
    <property type="entry name" value="PRK06136.1"/>
    <property type="match status" value="1"/>
</dbReference>
<protein>
    <recommendedName>
        <fullName evidence="3">Uroporphyrinogen-III C-methyltransferase</fullName>
        <ecNumber evidence="2">2.1.1.107</ecNumber>
    </recommendedName>
    <alternativeName>
        <fullName evidence="8">Uroporphyrinogen III methylase</fullName>
    </alternativeName>
</protein>
<dbReference type="InterPro" id="IPR014776">
    <property type="entry name" value="4pyrrole_Mease_sub2"/>
</dbReference>
<comment type="similarity">
    <text evidence="1">Belongs to the precorrin methyltransferase family.</text>
</comment>
<feature type="domain" description="Tetrapyrrole methylase" evidence="9">
    <location>
        <begin position="4"/>
        <end position="214"/>
    </location>
</feature>
<comment type="caution">
    <text evidence="11">The sequence shown here is derived from an EMBL/GenBank/DDBJ whole genome shotgun (WGS) entry which is preliminary data.</text>
</comment>
<dbReference type="GO" id="GO:0004852">
    <property type="term" value="F:uroporphyrinogen-III synthase activity"/>
    <property type="evidence" value="ECO:0007669"/>
    <property type="project" value="InterPro"/>
</dbReference>
<feature type="domain" description="Tetrapyrrole biosynthesis uroporphyrinogen III synthase" evidence="10">
    <location>
        <begin position="295"/>
        <end position="464"/>
    </location>
</feature>
<dbReference type="InterPro" id="IPR050161">
    <property type="entry name" value="Siro_Cobalamin_biosynth"/>
</dbReference>
<dbReference type="PANTHER" id="PTHR45790:SF3">
    <property type="entry name" value="S-ADENOSYL-L-METHIONINE-DEPENDENT UROPORPHYRINOGEN III METHYLTRANSFERASE, CHLOROPLASTIC"/>
    <property type="match status" value="1"/>
</dbReference>
<dbReference type="FunFam" id="3.30.950.10:FF:000001">
    <property type="entry name" value="Siroheme synthase"/>
    <property type="match status" value="1"/>
</dbReference>
<dbReference type="InterPro" id="IPR003754">
    <property type="entry name" value="4pyrrol_synth_uPrphyn_synth"/>
</dbReference>
<dbReference type="GO" id="GO:0004851">
    <property type="term" value="F:uroporphyrin-III C-methyltransferase activity"/>
    <property type="evidence" value="ECO:0007669"/>
    <property type="project" value="UniProtKB-EC"/>
</dbReference>
<dbReference type="InterPro" id="IPR000878">
    <property type="entry name" value="4pyrrol_Mease"/>
</dbReference>
<dbReference type="InterPro" id="IPR035996">
    <property type="entry name" value="4pyrrol_Methylase_sf"/>
</dbReference>
<evidence type="ECO:0000259" key="10">
    <source>
        <dbReference type="Pfam" id="PF02602"/>
    </source>
</evidence>
<dbReference type="InterPro" id="IPR006366">
    <property type="entry name" value="CobA/CysG_C"/>
</dbReference>
<evidence type="ECO:0000256" key="8">
    <source>
        <dbReference type="ARBA" id="ARBA00079776"/>
    </source>
</evidence>
<dbReference type="AlphaFoldDB" id="A0A415EU53"/>
<dbReference type="SUPFAM" id="SSF69618">
    <property type="entry name" value="HemD-like"/>
    <property type="match status" value="1"/>
</dbReference>
<organism evidence="11 12">
    <name type="scientific">Enterococcus casseliflavus</name>
    <name type="common">Enterococcus flavescens</name>
    <dbReference type="NCBI Taxonomy" id="37734"/>
    <lineage>
        <taxon>Bacteria</taxon>
        <taxon>Bacillati</taxon>
        <taxon>Bacillota</taxon>
        <taxon>Bacilli</taxon>
        <taxon>Lactobacillales</taxon>
        <taxon>Enterococcaceae</taxon>
        <taxon>Enterococcus</taxon>
    </lineage>
</organism>
<dbReference type="GO" id="GO:0019354">
    <property type="term" value="P:siroheme biosynthetic process"/>
    <property type="evidence" value="ECO:0007669"/>
    <property type="project" value="InterPro"/>
</dbReference>
<keyword evidence="5 11" id="KW-0808">Transferase</keyword>
<accession>A0A415EU53</accession>
<dbReference type="PANTHER" id="PTHR45790">
    <property type="entry name" value="SIROHEME SYNTHASE-RELATED"/>
    <property type="match status" value="1"/>
</dbReference>
<gene>
    <name evidence="11" type="primary">cobA</name>
    <name evidence="11" type="ORF">DW084_06610</name>
</gene>
<evidence type="ECO:0000256" key="5">
    <source>
        <dbReference type="ARBA" id="ARBA00022679"/>
    </source>
</evidence>
<name>A0A415EU53_ENTCA</name>
<keyword evidence="6" id="KW-0949">S-adenosyl-L-methionine</keyword>
<evidence type="ECO:0000256" key="4">
    <source>
        <dbReference type="ARBA" id="ARBA00022603"/>
    </source>
</evidence>
<dbReference type="Gene3D" id="3.30.950.10">
    <property type="entry name" value="Methyltransferase, Cobalt-precorrin-4 Transmethylase, Domain 2"/>
    <property type="match status" value="1"/>
</dbReference>